<protein>
    <recommendedName>
        <fullName evidence="14">Peptide O-xylosyltransferase</fullName>
    </recommendedName>
</protein>
<reference evidence="15 16" key="1">
    <citation type="submission" date="2023-10" db="EMBL/GenBank/DDBJ databases">
        <authorList>
            <person name="Botero Cardona J."/>
        </authorList>
    </citation>
    <scope>NUCLEOTIDE SEQUENCE [LARGE SCALE GENOMIC DNA]</scope>
    <source>
        <strain evidence="15 16">R-55214</strain>
    </source>
</reference>
<dbReference type="RefSeq" id="WP_338343028.1">
    <property type="nucleotide sequence ID" value="NZ_CAUZLH010000001.1"/>
</dbReference>
<keyword evidence="6" id="KW-0479">Metal-binding</keyword>
<dbReference type="PANTHER" id="PTHR46025:SF3">
    <property type="entry name" value="XYLOSYLTRANSFERASE OXT"/>
    <property type="match status" value="1"/>
</dbReference>
<accession>A0ABM9ML49</accession>
<keyword evidence="10" id="KW-0333">Golgi apparatus</keyword>
<dbReference type="Proteomes" id="UP001314166">
    <property type="component" value="Unassembled WGS sequence"/>
</dbReference>
<keyword evidence="7" id="KW-0256">Endoplasmic reticulum</keyword>
<keyword evidence="13" id="KW-0325">Glycoprotein</keyword>
<dbReference type="EMBL" id="CAUZMB010000001">
    <property type="protein sequence ID" value="CAK1223633.1"/>
    <property type="molecule type" value="Genomic_DNA"/>
</dbReference>
<evidence type="ECO:0000256" key="2">
    <source>
        <dbReference type="ARBA" id="ARBA00004648"/>
    </source>
</evidence>
<evidence type="ECO:0000256" key="10">
    <source>
        <dbReference type="ARBA" id="ARBA00023034"/>
    </source>
</evidence>
<dbReference type="InterPro" id="IPR043538">
    <property type="entry name" value="XYLT"/>
</dbReference>
<evidence type="ECO:0000256" key="13">
    <source>
        <dbReference type="ARBA" id="ARBA00023180"/>
    </source>
</evidence>
<keyword evidence="3" id="KW-0328">Glycosyltransferase</keyword>
<evidence type="ECO:0000313" key="15">
    <source>
        <dbReference type="EMBL" id="CAK1223633.1"/>
    </source>
</evidence>
<proteinExistence type="predicted"/>
<evidence type="ECO:0000256" key="11">
    <source>
        <dbReference type="ARBA" id="ARBA00023136"/>
    </source>
</evidence>
<evidence type="ECO:0000256" key="5">
    <source>
        <dbReference type="ARBA" id="ARBA00022692"/>
    </source>
</evidence>
<keyword evidence="9" id="KW-1133">Transmembrane helix</keyword>
<keyword evidence="4" id="KW-0808">Transferase</keyword>
<keyword evidence="5" id="KW-0812">Transmembrane</keyword>
<name>A0ABM9ML49_9LACO</name>
<organism evidence="15 16">
    <name type="scientific">Fructobacillus evanidus</name>
    <dbReference type="NCBI Taxonomy" id="3064281"/>
    <lineage>
        <taxon>Bacteria</taxon>
        <taxon>Bacillati</taxon>
        <taxon>Bacillota</taxon>
        <taxon>Bacilli</taxon>
        <taxon>Lactobacillales</taxon>
        <taxon>Lactobacillaceae</taxon>
        <taxon>Fructobacillus</taxon>
    </lineage>
</organism>
<keyword evidence="11" id="KW-0472">Membrane</keyword>
<evidence type="ECO:0000256" key="3">
    <source>
        <dbReference type="ARBA" id="ARBA00022676"/>
    </source>
</evidence>
<dbReference type="PANTHER" id="PTHR46025">
    <property type="entry name" value="XYLOSYLTRANSFERASE OXT"/>
    <property type="match status" value="1"/>
</dbReference>
<evidence type="ECO:0000313" key="16">
    <source>
        <dbReference type="Proteomes" id="UP001314166"/>
    </source>
</evidence>
<keyword evidence="8" id="KW-0735">Signal-anchor</keyword>
<dbReference type="InterPro" id="IPR003406">
    <property type="entry name" value="Glyco_trans_14"/>
</dbReference>
<evidence type="ECO:0000256" key="14">
    <source>
        <dbReference type="ARBA" id="ARBA00042865"/>
    </source>
</evidence>
<dbReference type="Pfam" id="PF02485">
    <property type="entry name" value="Branch"/>
    <property type="match status" value="1"/>
</dbReference>
<evidence type="ECO:0000256" key="9">
    <source>
        <dbReference type="ARBA" id="ARBA00022989"/>
    </source>
</evidence>
<evidence type="ECO:0000256" key="12">
    <source>
        <dbReference type="ARBA" id="ARBA00023157"/>
    </source>
</evidence>
<evidence type="ECO:0000256" key="6">
    <source>
        <dbReference type="ARBA" id="ARBA00022723"/>
    </source>
</evidence>
<comment type="subcellular location">
    <subcellularLocation>
        <location evidence="2">Endoplasmic reticulum membrane</location>
        <topology evidence="2">Single-pass type II membrane protein</topology>
    </subcellularLocation>
    <subcellularLocation>
        <location evidence="1">Golgi apparatus membrane</location>
        <topology evidence="1">Single-pass type II membrane protein</topology>
    </subcellularLocation>
</comment>
<evidence type="ECO:0000256" key="7">
    <source>
        <dbReference type="ARBA" id="ARBA00022824"/>
    </source>
</evidence>
<evidence type="ECO:0000256" key="4">
    <source>
        <dbReference type="ARBA" id="ARBA00022679"/>
    </source>
</evidence>
<evidence type="ECO:0000256" key="1">
    <source>
        <dbReference type="ARBA" id="ARBA00004323"/>
    </source>
</evidence>
<comment type="caution">
    <text evidence="15">The sequence shown here is derived from an EMBL/GenBank/DDBJ whole genome shotgun (WGS) entry which is preliminary data.</text>
</comment>
<gene>
    <name evidence="15" type="ORF">R55214_HHFBAMCI_00003</name>
</gene>
<evidence type="ECO:0000256" key="8">
    <source>
        <dbReference type="ARBA" id="ARBA00022968"/>
    </source>
</evidence>
<keyword evidence="16" id="KW-1185">Reference proteome</keyword>
<keyword evidence="12" id="KW-1015">Disulfide bond</keyword>
<sequence length="313" mass="36572">MVNSEKQAILILAHQADDVLKTLIQQFDSTLFDIFIHFDRKFYTASLAQELQGLVRNTHLSIISTQSVTWAAPSVMRAELDLMNCAFHSGHYHYFHLLSGQDLAIKSADVIYDFFKSQDTQFFEIRAIDSPVAIDRVTYRYPLVESIGKKHNFFWVLQKAYLLCQKGLHIKNQQSFILENKLAYASQWASMTNEFVNALLLQKSELQTVYRQALVPDEIYKATFLVNNTQRFTYYNRNYRFISFMGNSPKMISTQQEVQELLQSENFFARKFAPENQLLKLVRQATIENEKIDGRRPYKKVCFHRNCQKSSII</sequence>